<feature type="domain" description="HAMP" evidence="17">
    <location>
        <begin position="190"/>
        <end position="242"/>
    </location>
</feature>
<evidence type="ECO:0000256" key="5">
    <source>
        <dbReference type="ARBA" id="ARBA00022553"/>
    </source>
</evidence>
<keyword evidence="9" id="KW-0418">Kinase</keyword>
<comment type="subcellular location">
    <subcellularLocation>
        <location evidence="2">Cell membrane</location>
        <topology evidence="2">Multi-pass membrane protein</topology>
    </subcellularLocation>
</comment>
<dbReference type="PRINTS" id="PR00344">
    <property type="entry name" value="BCTRLSENSOR"/>
</dbReference>
<sequence>MRLWQKMCICSLSFFLLAFWIAGILMIENNKNTAFEQALRQSADEQTGISSGILRYVMLNRAKESRIEGARDKDYITEYLDSRINSRGIYLEIRDEDQIMYSNLDETLPAAGAGREGGSGVAEYRIQESGSRQYLILTNQIPLRNRNLTNTYIRDISGIYSDRKNQYSYFLKLCAVISVIMAGGMYFMIRHLTKTLRVLTESVKKIGKGNYKERVRIHARDEVAELAGSYNEMADAVERTILELENKAKEQQRFLDNFTHELRTPLTSVIGYADLLRSAPGGEEQTQELADRIFREGKRIEKLSRFMMDLVFLERHSFELIPCDLRTIMMEAAGRFEAAAFETELKCTMPDSDAVILGERELLLILISNLLDNAQKASEHGDSIYLRSHTGESSVILEVEDEGKGIPEEDKARVFERFYMADKVRNRKNSGIGLGLSICADIVKIHKAGIVLESKEGKGTLVKIIFPCYKQDTN</sequence>
<feature type="domain" description="Histidine kinase" evidence="16">
    <location>
        <begin position="257"/>
        <end position="470"/>
    </location>
</feature>
<dbReference type="InterPro" id="IPR003594">
    <property type="entry name" value="HATPase_dom"/>
</dbReference>
<keyword evidence="5" id="KW-0597">Phosphoprotein</keyword>
<gene>
    <name evidence="18" type="ORF">KTH89_06680</name>
</gene>
<keyword evidence="10" id="KW-0067">ATP-binding</keyword>
<dbReference type="PROSITE" id="PS50885">
    <property type="entry name" value="HAMP"/>
    <property type="match status" value="1"/>
</dbReference>
<dbReference type="GO" id="GO:0005524">
    <property type="term" value="F:ATP binding"/>
    <property type="evidence" value="ECO:0007669"/>
    <property type="project" value="UniProtKB-KW"/>
</dbReference>
<feature type="transmembrane region" description="Helical" evidence="15">
    <location>
        <begin position="169"/>
        <end position="189"/>
    </location>
</feature>
<dbReference type="SMART" id="SM00387">
    <property type="entry name" value="HATPase_c"/>
    <property type="match status" value="1"/>
</dbReference>
<evidence type="ECO:0000256" key="14">
    <source>
        <dbReference type="SAM" id="Coils"/>
    </source>
</evidence>
<dbReference type="AlphaFoldDB" id="A0A949NGA7"/>
<dbReference type="GO" id="GO:0000155">
    <property type="term" value="F:phosphorelay sensor kinase activity"/>
    <property type="evidence" value="ECO:0007669"/>
    <property type="project" value="InterPro"/>
</dbReference>
<dbReference type="GO" id="GO:0005886">
    <property type="term" value="C:plasma membrane"/>
    <property type="evidence" value="ECO:0007669"/>
    <property type="project" value="UniProtKB-SubCell"/>
</dbReference>
<dbReference type="PANTHER" id="PTHR45528">
    <property type="entry name" value="SENSOR HISTIDINE KINASE CPXA"/>
    <property type="match status" value="1"/>
</dbReference>
<keyword evidence="7 15" id="KW-0812">Transmembrane</keyword>
<keyword evidence="19" id="KW-1185">Reference proteome</keyword>
<comment type="catalytic activity">
    <reaction evidence="1">
        <text>ATP + protein L-histidine = ADP + protein N-phospho-L-histidine.</text>
        <dbReference type="EC" id="2.7.13.3"/>
    </reaction>
</comment>
<keyword evidence="12" id="KW-0902">Two-component regulatory system</keyword>
<keyword evidence="11 15" id="KW-1133">Transmembrane helix</keyword>
<dbReference type="Pfam" id="PF02518">
    <property type="entry name" value="HATPase_c"/>
    <property type="match status" value="1"/>
</dbReference>
<dbReference type="SUPFAM" id="SSF47384">
    <property type="entry name" value="Homodimeric domain of signal transducing histidine kinase"/>
    <property type="match status" value="1"/>
</dbReference>
<accession>A0A949NGA7</accession>
<keyword evidence="4" id="KW-1003">Cell membrane</keyword>
<dbReference type="CDD" id="cd00082">
    <property type="entry name" value="HisKA"/>
    <property type="match status" value="1"/>
</dbReference>
<keyword evidence="8" id="KW-0547">Nucleotide-binding</keyword>
<evidence type="ECO:0000259" key="16">
    <source>
        <dbReference type="PROSITE" id="PS50109"/>
    </source>
</evidence>
<dbReference type="InterPro" id="IPR050398">
    <property type="entry name" value="HssS/ArlS-like"/>
</dbReference>
<evidence type="ECO:0000256" key="7">
    <source>
        <dbReference type="ARBA" id="ARBA00022692"/>
    </source>
</evidence>
<dbReference type="InterPro" id="IPR036890">
    <property type="entry name" value="HATPase_C_sf"/>
</dbReference>
<organism evidence="18 19">
    <name type="scientific">Diplocloster agilis</name>
    <dbReference type="NCBI Taxonomy" id="2850323"/>
    <lineage>
        <taxon>Bacteria</taxon>
        <taxon>Bacillati</taxon>
        <taxon>Bacillota</taxon>
        <taxon>Clostridia</taxon>
        <taxon>Lachnospirales</taxon>
        <taxon>Lachnospiraceae</taxon>
        <taxon>Diplocloster</taxon>
    </lineage>
</organism>
<dbReference type="Gene3D" id="3.30.565.10">
    <property type="entry name" value="Histidine kinase-like ATPase, C-terminal domain"/>
    <property type="match status" value="1"/>
</dbReference>
<evidence type="ECO:0000256" key="4">
    <source>
        <dbReference type="ARBA" id="ARBA00022475"/>
    </source>
</evidence>
<feature type="coiled-coil region" evidence="14">
    <location>
        <begin position="227"/>
        <end position="261"/>
    </location>
</feature>
<dbReference type="SMART" id="SM00388">
    <property type="entry name" value="HisKA"/>
    <property type="match status" value="1"/>
</dbReference>
<dbReference type="InterPro" id="IPR003660">
    <property type="entry name" value="HAMP_dom"/>
</dbReference>
<name>A0A949NGA7_9FIRM</name>
<evidence type="ECO:0000313" key="18">
    <source>
        <dbReference type="EMBL" id="MBU9736218.1"/>
    </source>
</evidence>
<evidence type="ECO:0000256" key="12">
    <source>
        <dbReference type="ARBA" id="ARBA00023012"/>
    </source>
</evidence>
<evidence type="ECO:0000313" key="19">
    <source>
        <dbReference type="Proteomes" id="UP000712157"/>
    </source>
</evidence>
<protein>
    <recommendedName>
        <fullName evidence="3">histidine kinase</fullName>
        <ecNumber evidence="3">2.7.13.3</ecNumber>
    </recommendedName>
</protein>
<dbReference type="PANTHER" id="PTHR45528:SF1">
    <property type="entry name" value="SENSOR HISTIDINE KINASE CPXA"/>
    <property type="match status" value="1"/>
</dbReference>
<dbReference type="InterPro" id="IPR004358">
    <property type="entry name" value="Sig_transdc_His_kin-like_C"/>
</dbReference>
<evidence type="ECO:0000256" key="3">
    <source>
        <dbReference type="ARBA" id="ARBA00012438"/>
    </source>
</evidence>
<dbReference type="InterPro" id="IPR005467">
    <property type="entry name" value="His_kinase_dom"/>
</dbReference>
<evidence type="ECO:0000256" key="13">
    <source>
        <dbReference type="ARBA" id="ARBA00023136"/>
    </source>
</evidence>
<dbReference type="SUPFAM" id="SSF158472">
    <property type="entry name" value="HAMP domain-like"/>
    <property type="match status" value="1"/>
</dbReference>
<evidence type="ECO:0000256" key="10">
    <source>
        <dbReference type="ARBA" id="ARBA00022840"/>
    </source>
</evidence>
<dbReference type="EC" id="2.7.13.3" evidence="3"/>
<evidence type="ECO:0000259" key="17">
    <source>
        <dbReference type="PROSITE" id="PS50885"/>
    </source>
</evidence>
<keyword evidence="13 15" id="KW-0472">Membrane</keyword>
<dbReference type="Pfam" id="PF00672">
    <property type="entry name" value="HAMP"/>
    <property type="match status" value="1"/>
</dbReference>
<dbReference type="CDD" id="cd00075">
    <property type="entry name" value="HATPase"/>
    <property type="match status" value="1"/>
</dbReference>
<dbReference type="Gene3D" id="1.10.287.130">
    <property type="match status" value="1"/>
</dbReference>
<evidence type="ECO:0000256" key="1">
    <source>
        <dbReference type="ARBA" id="ARBA00000085"/>
    </source>
</evidence>
<reference evidence="18" key="1">
    <citation type="submission" date="2021-06" db="EMBL/GenBank/DDBJ databases">
        <title>Description of novel taxa of the family Lachnospiraceae.</title>
        <authorList>
            <person name="Chaplin A.V."/>
            <person name="Sokolova S.R."/>
            <person name="Pikina A.P."/>
            <person name="Korzhanova M."/>
            <person name="Belova V."/>
            <person name="Korostin D."/>
            <person name="Efimov B.A."/>
        </authorList>
    </citation>
    <scope>NUCLEOTIDE SEQUENCE</scope>
    <source>
        <strain evidence="18">ASD5720</strain>
    </source>
</reference>
<evidence type="ECO:0000256" key="2">
    <source>
        <dbReference type="ARBA" id="ARBA00004651"/>
    </source>
</evidence>
<keyword evidence="14" id="KW-0175">Coiled coil</keyword>
<dbReference type="EMBL" id="JAHQCW010000008">
    <property type="protein sequence ID" value="MBU9736218.1"/>
    <property type="molecule type" value="Genomic_DNA"/>
</dbReference>
<dbReference type="InterPro" id="IPR003661">
    <property type="entry name" value="HisK_dim/P_dom"/>
</dbReference>
<dbReference type="Proteomes" id="UP000712157">
    <property type="component" value="Unassembled WGS sequence"/>
</dbReference>
<dbReference type="PROSITE" id="PS50109">
    <property type="entry name" value="HIS_KIN"/>
    <property type="match status" value="1"/>
</dbReference>
<evidence type="ECO:0000256" key="15">
    <source>
        <dbReference type="SAM" id="Phobius"/>
    </source>
</evidence>
<dbReference type="Pfam" id="PF00512">
    <property type="entry name" value="HisKA"/>
    <property type="match status" value="1"/>
</dbReference>
<dbReference type="Gene3D" id="6.10.340.10">
    <property type="match status" value="1"/>
</dbReference>
<evidence type="ECO:0000256" key="8">
    <source>
        <dbReference type="ARBA" id="ARBA00022741"/>
    </source>
</evidence>
<evidence type="ECO:0000256" key="9">
    <source>
        <dbReference type="ARBA" id="ARBA00022777"/>
    </source>
</evidence>
<keyword evidence="6" id="KW-0808">Transferase</keyword>
<proteinExistence type="predicted"/>
<evidence type="ECO:0000256" key="11">
    <source>
        <dbReference type="ARBA" id="ARBA00022989"/>
    </source>
</evidence>
<dbReference type="SMART" id="SM00304">
    <property type="entry name" value="HAMP"/>
    <property type="match status" value="1"/>
</dbReference>
<dbReference type="CDD" id="cd06225">
    <property type="entry name" value="HAMP"/>
    <property type="match status" value="1"/>
</dbReference>
<dbReference type="InterPro" id="IPR036097">
    <property type="entry name" value="HisK_dim/P_sf"/>
</dbReference>
<evidence type="ECO:0000256" key="6">
    <source>
        <dbReference type="ARBA" id="ARBA00022679"/>
    </source>
</evidence>
<dbReference type="SUPFAM" id="SSF55874">
    <property type="entry name" value="ATPase domain of HSP90 chaperone/DNA topoisomerase II/histidine kinase"/>
    <property type="match status" value="1"/>
</dbReference>
<comment type="caution">
    <text evidence="18">The sequence shown here is derived from an EMBL/GenBank/DDBJ whole genome shotgun (WGS) entry which is preliminary data.</text>
</comment>
<dbReference type="RefSeq" id="WP_238721130.1">
    <property type="nucleotide sequence ID" value="NZ_JAHQCW010000008.1"/>
</dbReference>